<reference evidence="1 2" key="1">
    <citation type="submission" date="2020-08" db="EMBL/GenBank/DDBJ databases">
        <title>Bridging the membrane lipid divide: bacteria of the FCB group superphylum have the potential to synthesize archaeal ether lipids.</title>
        <authorList>
            <person name="Villanueva L."/>
            <person name="Von Meijenfeldt F.A.B."/>
            <person name="Westbye A.B."/>
            <person name="Yadav S."/>
            <person name="Hopmans E.C."/>
            <person name="Dutilh B.E."/>
            <person name="Sinninghe Damste J.S."/>
        </authorList>
    </citation>
    <scope>NUCLEOTIDE SEQUENCE [LARGE SCALE GENOMIC DNA]</scope>
    <source>
        <strain evidence="1">NIOZ-UU30</strain>
    </source>
</reference>
<keyword evidence="1" id="KW-0645">Protease</keyword>
<keyword evidence="1" id="KW-0378">Hydrolase</keyword>
<dbReference type="InterPro" id="IPR021109">
    <property type="entry name" value="Peptidase_aspartic_dom_sf"/>
</dbReference>
<dbReference type="GO" id="GO:0006508">
    <property type="term" value="P:proteolysis"/>
    <property type="evidence" value="ECO:0007669"/>
    <property type="project" value="UniProtKB-KW"/>
</dbReference>
<dbReference type="InterPro" id="IPR034122">
    <property type="entry name" value="Retropepsin-like_bacterial"/>
</dbReference>
<evidence type="ECO:0000313" key="1">
    <source>
        <dbReference type="EMBL" id="MBC8360876.1"/>
    </source>
</evidence>
<proteinExistence type="predicted"/>
<dbReference type="AlphaFoldDB" id="A0A8J6TLZ9"/>
<dbReference type="SUPFAM" id="SSF50630">
    <property type="entry name" value="Acid proteases"/>
    <property type="match status" value="2"/>
</dbReference>
<dbReference type="CDD" id="cd05483">
    <property type="entry name" value="retropepsin_like_bacteria"/>
    <property type="match status" value="1"/>
</dbReference>
<accession>A0A8J6TLZ9</accession>
<gene>
    <name evidence="1" type="ORF">H8E23_05725</name>
</gene>
<dbReference type="Pfam" id="PF13650">
    <property type="entry name" value="Asp_protease_2"/>
    <property type="match status" value="1"/>
</dbReference>
<organism evidence="1 2">
    <name type="scientific">Candidatus Desulfatibia profunda</name>
    <dbReference type="NCBI Taxonomy" id="2841695"/>
    <lineage>
        <taxon>Bacteria</taxon>
        <taxon>Pseudomonadati</taxon>
        <taxon>Thermodesulfobacteriota</taxon>
        <taxon>Desulfobacteria</taxon>
        <taxon>Desulfobacterales</taxon>
        <taxon>Desulfobacterales incertae sedis</taxon>
        <taxon>Candidatus Desulfatibia</taxon>
    </lineage>
</organism>
<protein>
    <submittedName>
        <fullName evidence="1">Aspartyl protease family protein</fullName>
    </submittedName>
</protein>
<dbReference type="Proteomes" id="UP000603434">
    <property type="component" value="Unassembled WGS sequence"/>
</dbReference>
<dbReference type="GO" id="GO:0008233">
    <property type="term" value="F:peptidase activity"/>
    <property type="evidence" value="ECO:0007669"/>
    <property type="project" value="UniProtKB-KW"/>
</dbReference>
<comment type="caution">
    <text evidence="1">The sequence shown here is derived from an EMBL/GenBank/DDBJ whole genome shotgun (WGS) entry which is preliminary data.</text>
</comment>
<name>A0A8J6TLZ9_9BACT</name>
<evidence type="ECO:0000313" key="2">
    <source>
        <dbReference type="Proteomes" id="UP000603434"/>
    </source>
</evidence>
<dbReference type="EMBL" id="JACNJH010000111">
    <property type="protein sequence ID" value="MBC8360876.1"/>
    <property type="molecule type" value="Genomic_DNA"/>
</dbReference>
<sequence>MSCKRTFFILTLIFCFKAADLRADVCSQIDENGVKSFPETQLVQADAVDGRQKILPDKPDMTAELAEAASSAHITRNEFSKKAPAETKFIMDKHLRVPVRIVYHGQVFTTLFELDTGAAHTVVSQDLAEKMGVQETRFAGQGSLSDVKASATAFKVSSIAVGPLERKDYPVYVLHSSQKGWSKLKGINILGMDLLKELPFCVDFQAGVIRWGNDPADSAALQINTKAVIKDVRIFLPVHIVYNGQIYKEMFLLDTGSAQTFVTPAFAKMLGITDVRQGRRIKLSRIQAGPLEMKDYHIGIWNTPNNLIGLDLLRYTTFTIDYAAGIIRWNL</sequence>
<dbReference type="Gene3D" id="2.40.70.10">
    <property type="entry name" value="Acid Proteases"/>
    <property type="match status" value="2"/>
</dbReference>